<evidence type="ECO:0000313" key="2">
    <source>
        <dbReference type="Proteomes" id="UP000242700"/>
    </source>
</evidence>
<dbReference type="Proteomes" id="UP000242700">
    <property type="component" value="Unassembled WGS sequence"/>
</dbReference>
<proteinExistence type="predicted"/>
<accession>A0A1G9EPG5</accession>
<dbReference type="AlphaFoldDB" id="A0A1G9EPG5"/>
<name>A0A1G9EPG5_9STAP</name>
<evidence type="ECO:0000313" key="1">
    <source>
        <dbReference type="EMBL" id="SDK78020.1"/>
    </source>
</evidence>
<reference evidence="2" key="1">
    <citation type="submission" date="2016-10" db="EMBL/GenBank/DDBJ databases">
        <authorList>
            <person name="Varghese N."/>
            <person name="Submissions S."/>
        </authorList>
    </citation>
    <scope>NUCLEOTIDE SEQUENCE [LARGE SCALE GENOMIC DNA]</scope>
    <source>
        <strain evidence="2">CGMCC 1.8911</strain>
    </source>
</reference>
<dbReference type="EMBL" id="FNFI01000019">
    <property type="protein sequence ID" value="SDK78020.1"/>
    <property type="molecule type" value="Genomic_DNA"/>
</dbReference>
<organism evidence="1 2">
    <name type="scientific">Jeotgalicoccus aerolatus</name>
    <dbReference type="NCBI Taxonomy" id="709510"/>
    <lineage>
        <taxon>Bacteria</taxon>
        <taxon>Bacillati</taxon>
        <taxon>Bacillota</taxon>
        <taxon>Bacilli</taxon>
        <taxon>Bacillales</taxon>
        <taxon>Staphylococcaceae</taxon>
        <taxon>Jeotgalicoccus</taxon>
    </lineage>
</organism>
<sequence>MNLDKNSKKLIPFKNMSNFDGLFEFCPFIEFEVNSNWEEYLNYLEYVKSINQKIG</sequence>
<protein>
    <submittedName>
        <fullName evidence="1">Uncharacterized protein</fullName>
    </submittedName>
</protein>
<gene>
    <name evidence="1" type="ORF">SAMN05216187_11913</name>
</gene>
<dbReference type="RefSeq" id="WP_158258750.1">
    <property type="nucleotide sequence ID" value="NZ_FNFI01000019.1"/>
</dbReference>